<dbReference type="OrthoDB" id="3793580at2759"/>
<keyword evidence="3" id="KW-1185">Reference proteome</keyword>
<sequence length="352" mass="40207">MPAPAKSKAPEEPADPGEPSLTNFSRALKASWRPRCDMCDSSFDNFDPKLPMRCKPCALTIDEWVEAPSWDILLDHNRDFIDGLRTATPYSIYPLYAYKALHPGLHRLHDYGILTTDAQSPWHKVGQEKDGTWFEVKERSYLRCVIPTMHPNLPTAKVAEMVELLLENNRLETVTFYEYYDYYAGKYFPEMSYRSAPPIISRKSDPNKQPLYTFFRSSVGPSITTRTVAKHRSAETKNSLEWVKWKRCKHNRLPVVTERDLPRGSMGRRAFGREITSAKKDRPIVFTVAVRDWADLDLDLCQVVVDACIRAGLEPVFEETEAVAEEGIEGAEYKKGEVGAEELPKLDNLQVD</sequence>
<dbReference type="AlphaFoldDB" id="A0A6G1JMB8"/>
<evidence type="ECO:0000313" key="2">
    <source>
        <dbReference type="EMBL" id="KAF2691578.1"/>
    </source>
</evidence>
<evidence type="ECO:0000313" key="3">
    <source>
        <dbReference type="Proteomes" id="UP000799291"/>
    </source>
</evidence>
<gene>
    <name evidence="2" type="ORF">K458DRAFT_381425</name>
</gene>
<name>A0A6G1JMB8_9PLEO</name>
<protein>
    <submittedName>
        <fullName evidence="2">Uncharacterized protein</fullName>
    </submittedName>
</protein>
<proteinExistence type="predicted"/>
<organism evidence="2 3">
    <name type="scientific">Lentithecium fluviatile CBS 122367</name>
    <dbReference type="NCBI Taxonomy" id="1168545"/>
    <lineage>
        <taxon>Eukaryota</taxon>
        <taxon>Fungi</taxon>
        <taxon>Dikarya</taxon>
        <taxon>Ascomycota</taxon>
        <taxon>Pezizomycotina</taxon>
        <taxon>Dothideomycetes</taxon>
        <taxon>Pleosporomycetidae</taxon>
        <taxon>Pleosporales</taxon>
        <taxon>Massarineae</taxon>
        <taxon>Lentitheciaceae</taxon>
        <taxon>Lentithecium</taxon>
    </lineage>
</organism>
<reference evidence="2" key="1">
    <citation type="journal article" date="2020" name="Stud. Mycol.">
        <title>101 Dothideomycetes genomes: a test case for predicting lifestyles and emergence of pathogens.</title>
        <authorList>
            <person name="Haridas S."/>
            <person name="Albert R."/>
            <person name="Binder M."/>
            <person name="Bloem J."/>
            <person name="Labutti K."/>
            <person name="Salamov A."/>
            <person name="Andreopoulos B."/>
            <person name="Baker S."/>
            <person name="Barry K."/>
            <person name="Bills G."/>
            <person name="Bluhm B."/>
            <person name="Cannon C."/>
            <person name="Castanera R."/>
            <person name="Culley D."/>
            <person name="Daum C."/>
            <person name="Ezra D."/>
            <person name="Gonzalez J."/>
            <person name="Henrissat B."/>
            <person name="Kuo A."/>
            <person name="Liang C."/>
            <person name="Lipzen A."/>
            <person name="Lutzoni F."/>
            <person name="Magnuson J."/>
            <person name="Mondo S."/>
            <person name="Nolan M."/>
            <person name="Ohm R."/>
            <person name="Pangilinan J."/>
            <person name="Park H.-J."/>
            <person name="Ramirez L."/>
            <person name="Alfaro M."/>
            <person name="Sun H."/>
            <person name="Tritt A."/>
            <person name="Yoshinaga Y."/>
            <person name="Zwiers L.-H."/>
            <person name="Turgeon B."/>
            <person name="Goodwin S."/>
            <person name="Spatafora J."/>
            <person name="Crous P."/>
            <person name="Grigoriev I."/>
        </authorList>
    </citation>
    <scope>NUCLEOTIDE SEQUENCE</scope>
    <source>
        <strain evidence="2">CBS 122367</strain>
    </source>
</reference>
<dbReference type="Proteomes" id="UP000799291">
    <property type="component" value="Unassembled WGS sequence"/>
</dbReference>
<evidence type="ECO:0000256" key="1">
    <source>
        <dbReference type="SAM" id="MobiDB-lite"/>
    </source>
</evidence>
<accession>A0A6G1JMB8</accession>
<dbReference type="EMBL" id="MU005569">
    <property type="protein sequence ID" value="KAF2691578.1"/>
    <property type="molecule type" value="Genomic_DNA"/>
</dbReference>
<feature type="region of interest" description="Disordered" evidence="1">
    <location>
        <begin position="1"/>
        <end position="20"/>
    </location>
</feature>